<dbReference type="InterPro" id="IPR036084">
    <property type="entry name" value="Ser_inhib-like_sf"/>
</dbReference>
<dbReference type="PANTHER" id="PTHR11339:SF374">
    <property type="entry name" value="ZONADHESIN"/>
    <property type="match status" value="1"/>
</dbReference>
<gene>
    <name evidence="7" type="ORF">JD844_007760</name>
</gene>
<organism evidence="7 8">
    <name type="scientific">Phrynosoma platyrhinos</name>
    <name type="common">Desert horned lizard</name>
    <dbReference type="NCBI Taxonomy" id="52577"/>
    <lineage>
        <taxon>Eukaryota</taxon>
        <taxon>Metazoa</taxon>
        <taxon>Chordata</taxon>
        <taxon>Craniata</taxon>
        <taxon>Vertebrata</taxon>
        <taxon>Euteleostomi</taxon>
        <taxon>Lepidosauria</taxon>
        <taxon>Squamata</taxon>
        <taxon>Bifurcata</taxon>
        <taxon>Unidentata</taxon>
        <taxon>Episquamata</taxon>
        <taxon>Toxicofera</taxon>
        <taxon>Iguania</taxon>
        <taxon>Phrynosomatidae</taxon>
        <taxon>Phrynosomatinae</taxon>
        <taxon>Phrynosoma</taxon>
    </lineage>
</organism>
<feature type="coiled-coil region" evidence="4">
    <location>
        <begin position="807"/>
        <end position="834"/>
    </location>
</feature>
<dbReference type="InterPro" id="IPR002919">
    <property type="entry name" value="TIL_dom"/>
</dbReference>
<dbReference type="InterPro" id="IPR000998">
    <property type="entry name" value="MAM_dom"/>
</dbReference>
<evidence type="ECO:0000313" key="7">
    <source>
        <dbReference type="EMBL" id="KAH0624211.1"/>
    </source>
</evidence>
<evidence type="ECO:0000256" key="1">
    <source>
        <dbReference type="ARBA" id="ARBA00022737"/>
    </source>
</evidence>
<evidence type="ECO:0000256" key="3">
    <source>
        <dbReference type="ARBA" id="ARBA00023180"/>
    </source>
</evidence>
<dbReference type="Proteomes" id="UP000826234">
    <property type="component" value="Unassembled WGS sequence"/>
</dbReference>
<dbReference type="InterPro" id="IPR001007">
    <property type="entry name" value="VWF_dom"/>
</dbReference>
<dbReference type="Pfam" id="PF01826">
    <property type="entry name" value="TIL"/>
    <property type="match status" value="2"/>
</dbReference>
<accession>A0ABQ7T3V7</accession>
<evidence type="ECO:0008006" key="9">
    <source>
        <dbReference type="Google" id="ProtNLM"/>
    </source>
</evidence>
<feature type="domain" description="VWFD" evidence="6">
    <location>
        <begin position="94"/>
        <end position="277"/>
    </location>
</feature>
<dbReference type="Pfam" id="PF12714">
    <property type="entry name" value="TILa"/>
    <property type="match status" value="1"/>
</dbReference>
<keyword evidence="1" id="KW-0677">Repeat</keyword>
<dbReference type="SMART" id="SM00137">
    <property type="entry name" value="MAM"/>
    <property type="match status" value="1"/>
</dbReference>
<keyword evidence="2" id="KW-1015">Disulfide bond</keyword>
<proteinExistence type="predicted"/>
<dbReference type="SMART" id="SM00215">
    <property type="entry name" value="VWC_out"/>
    <property type="match status" value="1"/>
</dbReference>
<dbReference type="CDD" id="cd19941">
    <property type="entry name" value="TIL"/>
    <property type="match status" value="2"/>
</dbReference>
<dbReference type="SMART" id="SM00216">
    <property type="entry name" value="VWD"/>
    <property type="match status" value="1"/>
</dbReference>
<evidence type="ECO:0000256" key="2">
    <source>
        <dbReference type="ARBA" id="ARBA00023157"/>
    </source>
</evidence>
<dbReference type="CDD" id="cd06263">
    <property type="entry name" value="MAM"/>
    <property type="match status" value="1"/>
</dbReference>
<dbReference type="PANTHER" id="PTHR11339">
    <property type="entry name" value="EXTRACELLULAR MATRIX GLYCOPROTEIN RELATED"/>
    <property type="match status" value="1"/>
</dbReference>
<dbReference type="Gene3D" id="2.60.120.200">
    <property type="match status" value="1"/>
</dbReference>
<dbReference type="InterPro" id="IPR050780">
    <property type="entry name" value="Mucin_vWF_Thrombospondin_sf"/>
</dbReference>
<comment type="caution">
    <text evidence="7">The sequence shown here is derived from an EMBL/GenBank/DDBJ whole genome shotgun (WGS) entry which is preliminary data.</text>
</comment>
<dbReference type="SUPFAM" id="SSF57567">
    <property type="entry name" value="Serine protease inhibitors"/>
    <property type="match status" value="2"/>
</dbReference>
<dbReference type="SMART" id="SM00832">
    <property type="entry name" value="C8"/>
    <property type="match status" value="2"/>
</dbReference>
<keyword evidence="3" id="KW-0325">Glycoprotein</keyword>
<dbReference type="InterPro" id="IPR025615">
    <property type="entry name" value="TILa_dom"/>
</dbReference>
<dbReference type="Gene3D" id="2.10.25.10">
    <property type="entry name" value="Laminin"/>
    <property type="match status" value="2"/>
</dbReference>
<dbReference type="InterPro" id="IPR001846">
    <property type="entry name" value="VWF_type-D"/>
</dbReference>
<feature type="domain" description="MAM" evidence="5">
    <location>
        <begin position="606"/>
        <end position="735"/>
    </location>
</feature>
<dbReference type="PROSITE" id="PS50060">
    <property type="entry name" value="MAM_2"/>
    <property type="match status" value="1"/>
</dbReference>
<evidence type="ECO:0000256" key="4">
    <source>
        <dbReference type="SAM" id="Coils"/>
    </source>
</evidence>
<dbReference type="Pfam" id="PF08742">
    <property type="entry name" value="C8"/>
    <property type="match status" value="2"/>
</dbReference>
<dbReference type="InterPro" id="IPR014853">
    <property type="entry name" value="VWF/SSPO/ZAN-like_Cys-rich_dom"/>
</dbReference>
<feature type="domain" description="VWFD" evidence="6">
    <location>
        <begin position="460"/>
        <end position="674"/>
    </location>
</feature>
<dbReference type="PROSITE" id="PS51233">
    <property type="entry name" value="VWFD"/>
    <property type="match status" value="2"/>
</dbReference>
<dbReference type="Pfam" id="PF00629">
    <property type="entry name" value="MAM"/>
    <property type="match status" value="1"/>
</dbReference>
<dbReference type="EMBL" id="JAIPUX010001880">
    <property type="protein sequence ID" value="KAH0624211.1"/>
    <property type="molecule type" value="Genomic_DNA"/>
</dbReference>
<protein>
    <recommendedName>
        <fullName evidence="9">Zonadhesin</fullName>
    </recommendedName>
</protein>
<dbReference type="SUPFAM" id="SSF49899">
    <property type="entry name" value="Concanavalin A-like lectins/glucanases"/>
    <property type="match status" value="1"/>
</dbReference>
<sequence length="991" mass="111937">MAADTCSFPCVKGCVCKSGFLLYNGSCIPRKQCECWHEGNHYPEGSEFWINNCTTKCTCPRLGSPVVCMKAFCPKDSYCGLKDGVLGCLSQAHGVCRVHGDPHYSTFDQASHHFLGNCTYILAKVCGASTSLPRFVIAAKNEYMENPPRSFVHKVFVEIYGNLIEIHKDIGQQVIVDEMWRTLPVRNANGSVTVSKSGRYISIETDFNLIVNYDADHLVEVRMPHTFSNMTCGMCGNFNHYKEDDAMMPNGKQAENSTELGKSWRMPHGKYDHPFCGSPNIKSPCTTEEEDIYRENGFCGMLTNTDGPFQECHVTVNPEIFFDICLRDMCTFNGNQKLLCNTLGAYSDACQRSGILLDNWRLDTFCLFLCPSNSEHKMCTSACPATCANPLAPNNCTKSCVEGCQCHEGYKGQTFWRAGCAGQCLCAENGTLVCTEDRCPEDQICKVDEGVLGCNTPDLASCHIFGDPHYITFDGTLYHFEGSCNYTLVETFGQLIQQFSVTVRNERQDHQNMTVLNSVAFSYQNLHITLRRNKEVYEGPFRSCHSEIPPSNYVLSCVYDQCASEGNREFCRKSMEAYVTACGRFGIDMGNWWNESLCESVTPCNFSCSFDTNLCLWTQSTTDHFDWTQFKGSTPSEMTGPTQDHTTGGGQYLYIEGNNVIEGNVAHLVSPTCTSSGPFCFSFWYHMFGSASLMSLRVYVHPEGEEATRLWVATGRKQNKWLQANVTIPNTGRLKEEEEPTKEPPEQQIPDILQELFQHQRSKFKADLAAALEPIKIQLTSLTNEMSMVEDTRDEALKMGLLDGKETNELQSIMVDFQKEIENLENHLKKLIIRFHGTPDEAEEEKIIIFLIGFLNKICPDVHVSERDFEIVYNSQVLKVQEQTMARDVIARGRTHSSKPTVLRKLRALACIEYGDTKISMYQDLSMKTLQKSFFKPYIDQPEEEDIYDRRDFPFYLLVHHNGRTFLATTPNHIAAICGILKTAVQKQHQH</sequence>
<reference evidence="7 8" key="1">
    <citation type="journal article" date="2022" name="Gigascience">
        <title>A chromosome-level genome assembly and annotation of the desert horned lizard, Phrynosoma platyrhinos, provides insight into chromosomal rearrangements among reptiles.</title>
        <authorList>
            <person name="Koochekian N."/>
            <person name="Ascanio A."/>
            <person name="Farleigh K."/>
            <person name="Card D.C."/>
            <person name="Schield D.R."/>
            <person name="Castoe T.A."/>
            <person name="Jezkova T."/>
        </authorList>
    </citation>
    <scope>NUCLEOTIDE SEQUENCE [LARGE SCALE GENOMIC DNA]</scope>
    <source>
        <strain evidence="7">NK-2021</strain>
    </source>
</reference>
<keyword evidence="4" id="KW-0175">Coiled coil</keyword>
<evidence type="ECO:0000259" key="6">
    <source>
        <dbReference type="PROSITE" id="PS51233"/>
    </source>
</evidence>
<evidence type="ECO:0000259" key="5">
    <source>
        <dbReference type="PROSITE" id="PS50060"/>
    </source>
</evidence>
<name>A0ABQ7T3V7_PHRPL</name>
<dbReference type="Pfam" id="PF00094">
    <property type="entry name" value="VWD"/>
    <property type="match status" value="2"/>
</dbReference>
<keyword evidence="8" id="KW-1185">Reference proteome</keyword>
<evidence type="ECO:0000313" key="8">
    <source>
        <dbReference type="Proteomes" id="UP000826234"/>
    </source>
</evidence>
<dbReference type="InterPro" id="IPR013320">
    <property type="entry name" value="ConA-like_dom_sf"/>
</dbReference>